<protein>
    <recommendedName>
        <fullName evidence="2">EF-hand domain-containing protein</fullName>
    </recommendedName>
</protein>
<feature type="domain" description="EF-hand" evidence="2">
    <location>
        <begin position="21"/>
        <end position="56"/>
    </location>
</feature>
<accession>A0A0G4GYG4</accession>
<dbReference type="InterPro" id="IPR011992">
    <property type="entry name" value="EF-hand-dom_pair"/>
</dbReference>
<dbReference type="PROSITE" id="PS50222">
    <property type="entry name" value="EF_HAND_2"/>
    <property type="match status" value="4"/>
</dbReference>
<evidence type="ECO:0000256" key="1">
    <source>
        <dbReference type="ARBA" id="ARBA00022837"/>
    </source>
</evidence>
<evidence type="ECO:0000259" key="2">
    <source>
        <dbReference type="PROSITE" id="PS50222"/>
    </source>
</evidence>
<dbReference type="PANTHER" id="PTHR20875:SF0">
    <property type="entry name" value="GH12158P"/>
    <property type="match status" value="1"/>
</dbReference>
<dbReference type="CDD" id="cd00051">
    <property type="entry name" value="EFh"/>
    <property type="match status" value="1"/>
</dbReference>
<reference evidence="3" key="1">
    <citation type="submission" date="2014-11" db="EMBL/GenBank/DDBJ databases">
        <authorList>
            <person name="Otto D Thomas"/>
            <person name="Naeem Raeece"/>
        </authorList>
    </citation>
    <scope>NUCLEOTIDE SEQUENCE</scope>
</reference>
<dbReference type="VEuPathDB" id="CryptoDB:Cvel_23909"/>
<keyword evidence="1" id="KW-0106">Calcium</keyword>
<dbReference type="Pfam" id="PF13499">
    <property type="entry name" value="EF-hand_7"/>
    <property type="match status" value="2"/>
</dbReference>
<feature type="domain" description="EF-hand" evidence="2">
    <location>
        <begin position="59"/>
        <end position="94"/>
    </location>
</feature>
<gene>
    <name evidence="3" type="ORF">Cvel_23909</name>
</gene>
<feature type="domain" description="EF-hand" evidence="2">
    <location>
        <begin position="127"/>
        <end position="162"/>
    </location>
</feature>
<dbReference type="InterPro" id="IPR052603">
    <property type="entry name" value="EFCB6"/>
</dbReference>
<proteinExistence type="predicted"/>
<dbReference type="InterPro" id="IPR002048">
    <property type="entry name" value="EF_hand_dom"/>
</dbReference>
<dbReference type="EMBL" id="CDMZ01001683">
    <property type="protein sequence ID" value="CEM36189.1"/>
    <property type="molecule type" value="Genomic_DNA"/>
</dbReference>
<dbReference type="PROSITE" id="PS00018">
    <property type="entry name" value="EF_HAND_1"/>
    <property type="match status" value="2"/>
</dbReference>
<dbReference type="SUPFAM" id="SSF47473">
    <property type="entry name" value="EF-hand"/>
    <property type="match status" value="1"/>
</dbReference>
<dbReference type="SMART" id="SM00054">
    <property type="entry name" value="EFh"/>
    <property type="match status" value="4"/>
</dbReference>
<organism evidence="3">
    <name type="scientific">Chromera velia CCMP2878</name>
    <dbReference type="NCBI Taxonomy" id="1169474"/>
    <lineage>
        <taxon>Eukaryota</taxon>
        <taxon>Sar</taxon>
        <taxon>Alveolata</taxon>
        <taxon>Colpodellida</taxon>
        <taxon>Chromeraceae</taxon>
        <taxon>Chromera</taxon>
    </lineage>
</organism>
<dbReference type="Gene3D" id="1.10.238.10">
    <property type="entry name" value="EF-hand"/>
    <property type="match status" value="2"/>
</dbReference>
<dbReference type="GO" id="GO:0005509">
    <property type="term" value="F:calcium ion binding"/>
    <property type="evidence" value="ECO:0007669"/>
    <property type="project" value="InterPro"/>
</dbReference>
<sequence length="225" mass="25655">MPAMVKSVDEVEEMLRSKLYRRFGNLQQAFRGLDRSNNGMITLRDLKESLLTLLPGLELSDNDLEMLAARFDATGNGVITWAEFLDRLREAETAARIQIARGWEAHALEPVTPADEVLMRVKAKVDEHFSSLREAFLAIDLDRSGFISKDEFEKVVFEEWLVETEEGGEVSPVIAKNPAIRDLLFKKYDLTGDGRIHYSEFMKVMATSSEFGLHMHRAYEKGRQV</sequence>
<dbReference type="InterPro" id="IPR018247">
    <property type="entry name" value="EF_Hand_1_Ca_BS"/>
</dbReference>
<feature type="domain" description="EF-hand" evidence="2">
    <location>
        <begin position="176"/>
        <end position="211"/>
    </location>
</feature>
<dbReference type="AlphaFoldDB" id="A0A0G4GYG4"/>
<dbReference type="PANTHER" id="PTHR20875">
    <property type="entry name" value="EF-HAND CALCIUM-BINDING DOMAIN-CONTAINING PROTEIN 6-RELATED"/>
    <property type="match status" value="1"/>
</dbReference>
<evidence type="ECO:0000313" key="3">
    <source>
        <dbReference type="EMBL" id="CEM36189.1"/>
    </source>
</evidence>
<name>A0A0G4GYG4_9ALVE</name>